<evidence type="ECO:0000313" key="1">
    <source>
        <dbReference type="EMBL" id="DAF59329.1"/>
    </source>
</evidence>
<proteinExistence type="predicted"/>
<name>A0A8S5T7U8_9CAUD</name>
<protein>
    <submittedName>
        <fullName evidence="1">Uncharacterized protein</fullName>
    </submittedName>
</protein>
<reference evidence="1" key="1">
    <citation type="journal article" date="2021" name="Proc. Natl. Acad. Sci. U.S.A.">
        <title>A Catalog of Tens of Thousands of Viruses from Human Metagenomes Reveals Hidden Associations with Chronic Diseases.</title>
        <authorList>
            <person name="Tisza M.J."/>
            <person name="Buck C.B."/>
        </authorList>
    </citation>
    <scope>NUCLEOTIDE SEQUENCE</scope>
    <source>
        <strain evidence="1">CtAsH36</strain>
    </source>
</reference>
<dbReference type="EMBL" id="BK032768">
    <property type="protein sequence ID" value="DAF59329.1"/>
    <property type="molecule type" value="Genomic_DNA"/>
</dbReference>
<sequence>MERLTERERNVDGTGVAKEEITDGLLKPFADKILTKLAVYEDLEEQGLLVRLPCKVGDMVWDNDFGYPESYEIKAFSYGYCDSYVEPGIGIEDEIIFYYENYTGSITGAFPMSEIGKTVFLTREEAEKKLEEMKK</sequence>
<organism evidence="1">
    <name type="scientific">Siphoviridae sp. ctAsH36</name>
    <dbReference type="NCBI Taxonomy" id="2827799"/>
    <lineage>
        <taxon>Viruses</taxon>
        <taxon>Duplodnaviria</taxon>
        <taxon>Heunggongvirae</taxon>
        <taxon>Uroviricota</taxon>
        <taxon>Caudoviricetes</taxon>
    </lineage>
</organism>
<accession>A0A8S5T7U8</accession>